<reference evidence="3" key="1">
    <citation type="submission" date="2020-01" db="EMBL/GenBank/DDBJ databases">
        <authorList>
            <person name="Mishra B."/>
        </authorList>
    </citation>
    <scope>NUCLEOTIDE SEQUENCE [LARGE SCALE GENOMIC DNA]</scope>
</reference>
<dbReference type="InterPro" id="IPR006566">
    <property type="entry name" value="FBD"/>
</dbReference>
<dbReference type="InterPro" id="IPR032675">
    <property type="entry name" value="LRR_dom_sf"/>
</dbReference>
<evidence type="ECO:0000256" key="1">
    <source>
        <dbReference type="SAM" id="MobiDB-lite"/>
    </source>
</evidence>
<dbReference type="Gene3D" id="1.20.1280.50">
    <property type="match status" value="1"/>
</dbReference>
<evidence type="ECO:0000313" key="4">
    <source>
        <dbReference type="Proteomes" id="UP000467841"/>
    </source>
</evidence>
<dbReference type="PROSITE" id="PS50181">
    <property type="entry name" value="FBOX"/>
    <property type="match status" value="1"/>
</dbReference>
<dbReference type="PANTHER" id="PTHR31900">
    <property type="entry name" value="F-BOX/RNI SUPERFAMILY PROTEIN-RELATED"/>
    <property type="match status" value="1"/>
</dbReference>
<dbReference type="PANTHER" id="PTHR31900:SF34">
    <property type="entry name" value="EMB|CAB62440.1-RELATED"/>
    <property type="match status" value="1"/>
</dbReference>
<evidence type="ECO:0000313" key="3">
    <source>
        <dbReference type="EMBL" id="CAA7055541.1"/>
    </source>
</evidence>
<dbReference type="SUPFAM" id="SSF81383">
    <property type="entry name" value="F-box domain"/>
    <property type="match status" value="1"/>
</dbReference>
<gene>
    <name evidence="3" type="ORF">MERR_LOCUS42777</name>
</gene>
<dbReference type="InterPro" id="IPR050232">
    <property type="entry name" value="FBL13/AtMIF1-like"/>
</dbReference>
<dbReference type="InterPro" id="IPR055411">
    <property type="entry name" value="LRR_FXL15/At3g58940/PEG3-like"/>
</dbReference>
<name>A0A6D2KQF2_9BRAS</name>
<dbReference type="Proteomes" id="UP000467841">
    <property type="component" value="Unassembled WGS sequence"/>
</dbReference>
<dbReference type="InterPro" id="IPR036047">
    <property type="entry name" value="F-box-like_dom_sf"/>
</dbReference>
<dbReference type="InterPro" id="IPR001810">
    <property type="entry name" value="F-box_dom"/>
</dbReference>
<feature type="region of interest" description="Disordered" evidence="1">
    <location>
        <begin position="204"/>
        <end position="223"/>
    </location>
</feature>
<organism evidence="3 4">
    <name type="scientific">Microthlaspi erraticum</name>
    <dbReference type="NCBI Taxonomy" id="1685480"/>
    <lineage>
        <taxon>Eukaryota</taxon>
        <taxon>Viridiplantae</taxon>
        <taxon>Streptophyta</taxon>
        <taxon>Embryophyta</taxon>
        <taxon>Tracheophyta</taxon>
        <taxon>Spermatophyta</taxon>
        <taxon>Magnoliopsida</taxon>
        <taxon>eudicotyledons</taxon>
        <taxon>Gunneridae</taxon>
        <taxon>Pentapetalae</taxon>
        <taxon>rosids</taxon>
        <taxon>malvids</taxon>
        <taxon>Brassicales</taxon>
        <taxon>Brassicaceae</taxon>
        <taxon>Coluteocarpeae</taxon>
        <taxon>Microthlaspi</taxon>
    </lineage>
</organism>
<dbReference type="Gene3D" id="3.80.10.10">
    <property type="entry name" value="Ribonuclease Inhibitor"/>
    <property type="match status" value="1"/>
</dbReference>
<dbReference type="AlphaFoldDB" id="A0A6D2KQF2"/>
<feature type="domain" description="F-box" evidence="2">
    <location>
        <begin position="1"/>
        <end position="54"/>
    </location>
</feature>
<dbReference type="OrthoDB" id="612216at2759"/>
<dbReference type="InterPro" id="IPR053781">
    <property type="entry name" value="F-box_AtFBL13-like"/>
</dbReference>
<evidence type="ECO:0000259" key="2">
    <source>
        <dbReference type="PROSITE" id="PS50181"/>
    </source>
</evidence>
<dbReference type="Pfam" id="PF08387">
    <property type="entry name" value="FBD"/>
    <property type="match status" value="1"/>
</dbReference>
<dbReference type="Pfam" id="PF00646">
    <property type="entry name" value="F-box"/>
    <property type="match status" value="1"/>
</dbReference>
<dbReference type="Pfam" id="PF24758">
    <property type="entry name" value="LRR_At5g56370"/>
    <property type="match status" value="1"/>
</dbReference>
<sequence length="421" mass="47894">MDWISELPEDLLLRILSSLNAKDVAATMVLSKRWKFLWMLVPKLIYDEDIYGQKYESFSRFVYRSLLLHEAPHLQTVHFKLSDNRGDVDIGVWITNVVKRWVRELIIEIDLRSSRVTLPVSLYTCCRMLVTLKLSNVTLRDASCSFSFPSLKSLSLLSVKYPGDEFVKTFLSSCHVLEDLHVKQCLDDNVTVFAVRVPSLKSLSLHTDDPDSDSDPDEDEDEDSGFVIDAPSLECLDIHDHSGEFCIIENDMPKVLTASVDVGYFVPAKILGSIISVKHLDICLADSEYPFGSVFHSLVHLKICTCHPEWLELLMCLLRASPNVQALIMDQHHHELWDEDSRPSWTKPSSVPECVLSSLQTLWVADYEGTDVEKEMVAYILRNAKCLKKATISIDPCKKIEMAKELLSLSRCSSTYNLKFD</sequence>
<dbReference type="SUPFAM" id="SSF52047">
    <property type="entry name" value="RNI-like"/>
    <property type="match status" value="1"/>
</dbReference>
<accession>A0A6D2KQF2</accession>
<dbReference type="EMBL" id="CACVBM020001607">
    <property type="protein sequence ID" value="CAA7055541.1"/>
    <property type="molecule type" value="Genomic_DNA"/>
</dbReference>
<comment type="caution">
    <text evidence="3">The sequence shown here is derived from an EMBL/GenBank/DDBJ whole genome shotgun (WGS) entry which is preliminary data.</text>
</comment>
<dbReference type="SMART" id="SM00579">
    <property type="entry name" value="FBD"/>
    <property type="match status" value="1"/>
</dbReference>
<proteinExistence type="predicted"/>
<feature type="compositionally biased region" description="Acidic residues" evidence="1">
    <location>
        <begin position="210"/>
        <end position="223"/>
    </location>
</feature>
<dbReference type="CDD" id="cd22160">
    <property type="entry name" value="F-box_AtFBL13-like"/>
    <property type="match status" value="1"/>
</dbReference>
<keyword evidence="4" id="KW-1185">Reference proteome</keyword>
<protein>
    <recommendedName>
        <fullName evidence="2">F-box domain-containing protein</fullName>
    </recommendedName>
</protein>